<evidence type="ECO:0000313" key="4">
    <source>
        <dbReference type="Proteomes" id="UP001144471"/>
    </source>
</evidence>
<dbReference type="PANTHER" id="PTHR40572:SF1">
    <property type="entry name" value="PROTEIN BAX"/>
    <property type="match status" value="1"/>
</dbReference>
<evidence type="ECO:0000256" key="1">
    <source>
        <dbReference type="SAM" id="Phobius"/>
    </source>
</evidence>
<keyword evidence="4" id="KW-1185">Reference proteome</keyword>
<name>A0A9W6LMN4_9FUSO</name>
<dbReference type="Pfam" id="PF01832">
    <property type="entry name" value="Glucosaminidase"/>
    <property type="match status" value="1"/>
</dbReference>
<dbReference type="Proteomes" id="UP001144471">
    <property type="component" value="Unassembled WGS sequence"/>
</dbReference>
<comment type="caution">
    <text evidence="3">The sequence shown here is derived from an EMBL/GenBank/DDBJ whole genome shotgun (WGS) entry which is preliminary data.</text>
</comment>
<organism evidence="3 4">
    <name type="scientific">Propionigenium maris DSM 9537</name>
    <dbReference type="NCBI Taxonomy" id="1123000"/>
    <lineage>
        <taxon>Bacteria</taxon>
        <taxon>Fusobacteriati</taxon>
        <taxon>Fusobacteriota</taxon>
        <taxon>Fusobacteriia</taxon>
        <taxon>Fusobacteriales</taxon>
        <taxon>Fusobacteriaceae</taxon>
        <taxon>Propionigenium</taxon>
    </lineage>
</organism>
<dbReference type="GO" id="GO:0004040">
    <property type="term" value="F:amidase activity"/>
    <property type="evidence" value="ECO:0007669"/>
    <property type="project" value="InterPro"/>
</dbReference>
<feature type="domain" description="Mannosyl-glycoprotein endo-beta-N-acetylglucosamidase-like" evidence="2">
    <location>
        <begin position="123"/>
        <end position="284"/>
    </location>
</feature>
<keyword evidence="1" id="KW-0472">Membrane</keyword>
<dbReference type="EMBL" id="BSDY01000005">
    <property type="protein sequence ID" value="GLI55817.1"/>
    <property type="molecule type" value="Genomic_DNA"/>
</dbReference>
<dbReference type="InterPro" id="IPR053195">
    <property type="entry name" value="Bax-like"/>
</dbReference>
<dbReference type="Gene3D" id="1.10.530.10">
    <property type="match status" value="1"/>
</dbReference>
<proteinExistence type="predicted"/>
<dbReference type="RefSeq" id="WP_281834554.1">
    <property type="nucleotide sequence ID" value="NZ_BSDY01000005.1"/>
</dbReference>
<protein>
    <recommendedName>
        <fullName evidence="2">Mannosyl-glycoprotein endo-beta-N-acetylglucosamidase-like domain-containing protein</fullName>
    </recommendedName>
</protein>
<evidence type="ECO:0000313" key="3">
    <source>
        <dbReference type="EMBL" id="GLI55817.1"/>
    </source>
</evidence>
<dbReference type="PANTHER" id="PTHR40572">
    <property type="entry name" value="PROTEIN BAX"/>
    <property type="match status" value="1"/>
</dbReference>
<sequence>MKKFIKELVVVYLVFSGAIFFMEGALEKQRNGKISSKEERAMEKRVARDVRLEDRPRYTVIVPKTASEILMERKGNYVYSGELVMLADLSVGEKKRAFVGLLVPAIDAVERDLQWRRDVVERLAEMETHTRDEEKFLAGLFSSYRIKNGSMEELLSKMVMPPKSLIISQGALESGWGTSRFFREGNNIFGVWSYNTNEPRIAATTRSNGYTPHLKKYESLKGSVEDYVLLLARGESYRDLRAGMRRGETSTELARHLTMYSELREEYVKRVVSVIESNKLKELD</sequence>
<dbReference type="InterPro" id="IPR002901">
    <property type="entry name" value="MGlyc_endo_b_GlcNAc-like_dom"/>
</dbReference>
<dbReference type="AlphaFoldDB" id="A0A9W6LMN4"/>
<dbReference type="SMART" id="SM00047">
    <property type="entry name" value="LYZ2"/>
    <property type="match status" value="1"/>
</dbReference>
<feature type="transmembrane region" description="Helical" evidence="1">
    <location>
        <begin position="7"/>
        <end position="26"/>
    </location>
</feature>
<gene>
    <name evidence="3" type="ORF">PM10SUCC1_13310</name>
</gene>
<keyword evidence="1" id="KW-1133">Transmembrane helix</keyword>
<keyword evidence="1" id="KW-0812">Transmembrane</keyword>
<evidence type="ECO:0000259" key="2">
    <source>
        <dbReference type="SMART" id="SM00047"/>
    </source>
</evidence>
<reference evidence="3" key="1">
    <citation type="submission" date="2022-12" db="EMBL/GenBank/DDBJ databases">
        <title>Reference genome sequencing for broad-spectrum identification of bacterial and archaeal isolates by mass spectrometry.</title>
        <authorList>
            <person name="Sekiguchi Y."/>
            <person name="Tourlousse D.M."/>
        </authorList>
    </citation>
    <scope>NUCLEOTIDE SEQUENCE</scope>
    <source>
        <strain evidence="3">10succ1</strain>
    </source>
</reference>
<accession>A0A9W6LMN4</accession>